<proteinExistence type="inferred from homology"/>
<evidence type="ECO:0000256" key="6">
    <source>
        <dbReference type="ARBA" id="ARBA00022842"/>
    </source>
</evidence>
<evidence type="ECO:0000259" key="8">
    <source>
        <dbReference type="Pfam" id="PF03828"/>
    </source>
</evidence>
<dbReference type="RefSeq" id="XP_066068044.1">
    <property type="nucleotide sequence ID" value="XM_066211947.1"/>
</dbReference>
<dbReference type="OrthoDB" id="273917at2759"/>
<dbReference type="KEGG" id="cdep:91086734"/>
<dbReference type="Gene3D" id="1.10.1410.10">
    <property type="match status" value="1"/>
</dbReference>
<feature type="compositionally biased region" description="Basic residues" evidence="7">
    <location>
        <begin position="693"/>
        <end position="706"/>
    </location>
</feature>
<dbReference type="AlphaFoldDB" id="A0A1E3IDE7"/>
<dbReference type="EMBL" id="CP143786">
    <property type="protein sequence ID" value="WVN87344.1"/>
    <property type="molecule type" value="Genomic_DNA"/>
</dbReference>
<reference evidence="10" key="3">
    <citation type="submission" date="2024-01" db="EMBL/GenBank/DDBJ databases">
        <authorList>
            <person name="Coelho M.A."/>
            <person name="David-Palma M."/>
            <person name="Shea T."/>
            <person name="Sun S."/>
            <person name="Cuomo C.A."/>
            <person name="Heitman J."/>
        </authorList>
    </citation>
    <scope>NUCLEOTIDE SEQUENCE</scope>
    <source>
        <strain evidence="10">CBS 7841</strain>
    </source>
</reference>
<evidence type="ECO:0000256" key="1">
    <source>
        <dbReference type="ARBA" id="ARBA00001936"/>
    </source>
</evidence>
<comment type="cofactor">
    <cofactor evidence="1">
        <name>Mn(2+)</name>
        <dbReference type="ChEBI" id="CHEBI:29035"/>
    </cofactor>
</comment>
<dbReference type="SUPFAM" id="SSF81301">
    <property type="entry name" value="Nucleotidyltransferase"/>
    <property type="match status" value="1"/>
</dbReference>
<evidence type="ECO:0000256" key="4">
    <source>
        <dbReference type="ARBA" id="ARBA00022679"/>
    </source>
</evidence>
<keyword evidence="6" id="KW-0460">Magnesium</keyword>
<dbReference type="InterPro" id="IPR045862">
    <property type="entry name" value="Trf4-like"/>
</dbReference>
<sequence>MEELALPPAESYISFAVSPPPSATLAESSRKGKRKATDTPAAGETKSKKKKGNKKKHKSPAQSQPDQPQAEKKQKKDRKAKELQKELERAEAKRAARGKKSSSVGATGPRNRKEEKRAAERHAPWTELVDFDRCRDPADLLTEEIHAFYHYVSPTRAEFEVRLFIIELITQVINKLWPDAEVFPFGSWLTQLYLPQGDIDLVVSHKGLSDSNKQRLLAELGKALRQADITDVVAIIAKARVPIIKFVTLEGKINVDISLNTTNGVSAGKIINQYLDLLPGSRQLILVVKSFLSQRSMNEVYTGGLGSYAVICMVISFLQLHPKLRRAEINPQANLGTLLIEFFELYGRNFNYNDVGLSVRRGGFYFNKASRGWMKNQSFLLSIEDPQDKDNDISGGSFGIRQVRNTLAGAYELLSMRLFERAAQMSLSRSTLYAMDGDEWSILGGVMGITKESLKQRAELKRIHDEAHLHKKLDIPKGADPAKYIKNYRPPPATNPPSVYGRVETSPPPLPNTVSTKADEKDDVNAIMVEDDELSSGTGDTSDEDEDEEDCSSDSTHPIPISPPSRHTVAKEVISLPSTPLMAPPEKKPLGDSEPSEDDIEIIDEPEESRYALSKTKSLAKANVNAFTKSLPVSEEEDSDEEALRKIMEGSDYDQEEDNEGGKDLAKAIEVGDSSDDHIMQYTEQGNENEKQRARKKRWTNEARKRKAERRAFWAAKGNGFEKLEEWSD</sequence>
<dbReference type="InterPro" id="IPR002058">
    <property type="entry name" value="PAP_assoc"/>
</dbReference>
<organism evidence="10 11">
    <name type="scientific">Cryptococcus depauperatus CBS 7841</name>
    <dbReference type="NCBI Taxonomy" id="1295531"/>
    <lineage>
        <taxon>Eukaryota</taxon>
        <taxon>Fungi</taxon>
        <taxon>Dikarya</taxon>
        <taxon>Basidiomycota</taxon>
        <taxon>Agaricomycotina</taxon>
        <taxon>Tremellomycetes</taxon>
        <taxon>Tremellales</taxon>
        <taxon>Cryptococcaceae</taxon>
        <taxon>Cryptococcus</taxon>
    </lineage>
</organism>
<dbReference type="Pfam" id="PF03828">
    <property type="entry name" value="PAP_assoc"/>
    <property type="match status" value="1"/>
</dbReference>
<dbReference type="FunFam" id="3.30.460.10:FF:000006">
    <property type="entry name" value="non-canonical poly(A) RNA polymerase PAPD5"/>
    <property type="match status" value="1"/>
</dbReference>
<dbReference type="EC" id="2.7.7.19" evidence="3"/>
<dbReference type="Proteomes" id="UP000094043">
    <property type="component" value="Chromosome 3"/>
</dbReference>
<feature type="compositionally biased region" description="Basic residues" evidence="7">
    <location>
        <begin position="47"/>
        <end position="59"/>
    </location>
</feature>
<name>A0A1E3IDE7_9TREE</name>
<feature type="region of interest" description="Disordered" evidence="7">
    <location>
        <begin position="630"/>
        <end position="665"/>
    </location>
</feature>
<dbReference type="VEuPathDB" id="FungiDB:L203_03881"/>
<dbReference type="FunFam" id="1.10.1410.10:FF:000003">
    <property type="entry name" value="non-canonical poly(A) RNA polymerase PAPD7"/>
    <property type="match status" value="1"/>
</dbReference>
<feature type="domain" description="Poly(A) RNA polymerase mitochondrial-like central palm" evidence="9">
    <location>
        <begin position="141"/>
        <end position="275"/>
    </location>
</feature>
<dbReference type="GO" id="GO:0031123">
    <property type="term" value="P:RNA 3'-end processing"/>
    <property type="evidence" value="ECO:0007669"/>
    <property type="project" value="UniProtKB-ARBA"/>
</dbReference>
<dbReference type="PANTHER" id="PTHR23092:SF15">
    <property type="entry name" value="INACTIVE NON-CANONICAL POLY(A) RNA POLYMERASE PROTEIN TRF4-2-RELATED"/>
    <property type="match status" value="1"/>
</dbReference>
<protein>
    <recommendedName>
        <fullName evidence="3">polynucleotide adenylyltransferase</fullName>
        <ecNumber evidence="3">2.7.7.19</ecNumber>
    </recommendedName>
</protein>
<keyword evidence="4" id="KW-0808">Transferase</keyword>
<reference evidence="10" key="2">
    <citation type="journal article" date="2022" name="Elife">
        <title>Obligate sexual reproduction of a homothallic fungus closely related to the Cryptococcus pathogenic species complex.</title>
        <authorList>
            <person name="Passer A.R."/>
            <person name="Clancey S.A."/>
            <person name="Shea T."/>
            <person name="David-Palma M."/>
            <person name="Averette A.F."/>
            <person name="Boekhout T."/>
            <person name="Porcel B.M."/>
            <person name="Nowrousian M."/>
            <person name="Cuomo C.A."/>
            <person name="Sun S."/>
            <person name="Heitman J."/>
            <person name="Coelho M.A."/>
        </authorList>
    </citation>
    <scope>NUCLEOTIDE SEQUENCE</scope>
    <source>
        <strain evidence="10">CBS 7841</strain>
    </source>
</reference>
<dbReference type="GO" id="GO:0043634">
    <property type="term" value="P:polyadenylation-dependent ncRNA catabolic process"/>
    <property type="evidence" value="ECO:0007669"/>
    <property type="project" value="TreeGrafter"/>
</dbReference>
<dbReference type="GO" id="GO:0071035">
    <property type="term" value="P:nuclear polyadenylation-dependent rRNA catabolic process"/>
    <property type="evidence" value="ECO:0007669"/>
    <property type="project" value="UniProtKB-ARBA"/>
</dbReference>
<keyword evidence="11" id="KW-1185">Reference proteome</keyword>
<feature type="compositionally biased region" description="Acidic residues" evidence="7">
    <location>
        <begin position="541"/>
        <end position="552"/>
    </location>
</feature>
<evidence type="ECO:0000256" key="5">
    <source>
        <dbReference type="ARBA" id="ARBA00022723"/>
    </source>
</evidence>
<evidence type="ECO:0000313" key="11">
    <source>
        <dbReference type="Proteomes" id="UP000094043"/>
    </source>
</evidence>
<reference evidence="10" key="1">
    <citation type="submission" date="2016-06" db="EMBL/GenBank/DDBJ databases">
        <authorList>
            <person name="Cuomo C."/>
            <person name="Litvintseva A."/>
            <person name="Heitman J."/>
            <person name="Chen Y."/>
            <person name="Sun S."/>
            <person name="Springer D."/>
            <person name="Dromer F."/>
            <person name="Young S."/>
            <person name="Zeng Q."/>
            <person name="Chapman S."/>
            <person name="Gujja S."/>
            <person name="Saif S."/>
            <person name="Birren B."/>
        </authorList>
    </citation>
    <scope>NUCLEOTIDE SEQUENCE</scope>
    <source>
        <strain evidence="10">CBS 7841</strain>
    </source>
</reference>
<dbReference type="GO" id="GO:0003729">
    <property type="term" value="F:mRNA binding"/>
    <property type="evidence" value="ECO:0007669"/>
    <property type="project" value="TreeGrafter"/>
</dbReference>
<evidence type="ECO:0000256" key="3">
    <source>
        <dbReference type="ARBA" id="ARBA00012388"/>
    </source>
</evidence>
<feature type="domain" description="PAP-associated" evidence="8">
    <location>
        <begin position="334"/>
        <end position="391"/>
    </location>
</feature>
<dbReference type="GO" id="GO:0005730">
    <property type="term" value="C:nucleolus"/>
    <property type="evidence" value="ECO:0007669"/>
    <property type="project" value="TreeGrafter"/>
</dbReference>
<evidence type="ECO:0000259" key="9">
    <source>
        <dbReference type="Pfam" id="PF22600"/>
    </source>
</evidence>
<keyword evidence="5" id="KW-0479">Metal-binding</keyword>
<evidence type="ECO:0000256" key="2">
    <source>
        <dbReference type="ARBA" id="ARBA00008593"/>
    </source>
</evidence>
<dbReference type="SUPFAM" id="SSF81631">
    <property type="entry name" value="PAP/OAS1 substrate-binding domain"/>
    <property type="match status" value="1"/>
</dbReference>
<gene>
    <name evidence="10" type="ORF">L203_102522</name>
</gene>
<feature type="compositionally biased region" description="Basic and acidic residues" evidence="7">
    <location>
        <begin position="111"/>
        <end position="121"/>
    </location>
</feature>
<dbReference type="Gene3D" id="3.30.460.10">
    <property type="entry name" value="Beta Polymerase, domain 2"/>
    <property type="match status" value="1"/>
</dbReference>
<evidence type="ECO:0000313" key="10">
    <source>
        <dbReference type="EMBL" id="WVN87344.1"/>
    </source>
</evidence>
<dbReference type="PANTHER" id="PTHR23092">
    <property type="entry name" value="POLY(A) RNA POLYMERASE"/>
    <property type="match status" value="1"/>
</dbReference>
<comment type="similarity">
    <text evidence="2">Belongs to the DNA polymerase type-B-like family.</text>
</comment>
<feature type="compositionally biased region" description="Acidic residues" evidence="7">
    <location>
        <begin position="594"/>
        <end position="607"/>
    </location>
</feature>
<feature type="region of interest" description="Disordered" evidence="7">
    <location>
        <begin position="480"/>
        <end position="608"/>
    </location>
</feature>
<dbReference type="GO" id="GO:1990817">
    <property type="term" value="F:poly(A) RNA polymerase activity"/>
    <property type="evidence" value="ECO:0007669"/>
    <property type="project" value="UniProtKB-EC"/>
</dbReference>
<evidence type="ECO:0000256" key="7">
    <source>
        <dbReference type="SAM" id="MobiDB-lite"/>
    </source>
</evidence>
<accession>A0A1E3IDE7</accession>
<dbReference type="Pfam" id="PF22600">
    <property type="entry name" value="MTPAP-like_central"/>
    <property type="match status" value="1"/>
</dbReference>
<dbReference type="GO" id="GO:0046872">
    <property type="term" value="F:metal ion binding"/>
    <property type="evidence" value="ECO:0007669"/>
    <property type="project" value="UniProtKB-KW"/>
</dbReference>
<feature type="region of interest" description="Disordered" evidence="7">
    <location>
        <begin position="683"/>
        <end position="706"/>
    </location>
</feature>
<dbReference type="GeneID" id="91086734"/>
<feature type="compositionally biased region" description="Basic and acidic residues" evidence="7">
    <location>
        <begin position="69"/>
        <end position="94"/>
    </location>
</feature>
<dbReference type="GO" id="GO:0010629">
    <property type="term" value="P:negative regulation of gene expression"/>
    <property type="evidence" value="ECO:0007669"/>
    <property type="project" value="UniProtKB-ARBA"/>
</dbReference>
<dbReference type="InterPro" id="IPR043519">
    <property type="entry name" value="NT_sf"/>
</dbReference>
<feature type="region of interest" description="Disordered" evidence="7">
    <location>
        <begin position="1"/>
        <end position="121"/>
    </location>
</feature>
<dbReference type="CDD" id="cd05402">
    <property type="entry name" value="NT_PAP_TUTase"/>
    <property type="match status" value="1"/>
</dbReference>
<dbReference type="InterPro" id="IPR054708">
    <property type="entry name" value="MTPAP-like_central"/>
</dbReference>
<dbReference type="GO" id="GO:0031499">
    <property type="term" value="C:TRAMP complex"/>
    <property type="evidence" value="ECO:0007669"/>
    <property type="project" value="TreeGrafter"/>
</dbReference>